<dbReference type="Gene3D" id="3.30.530.20">
    <property type="match status" value="1"/>
</dbReference>
<organism evidence="2">
    <name type="scientific">Timspurckia oligopyrenoides</name>
    <dbReference type="NCBI Taxonomy" id="708627"/>
    <lineage>
        <taxon>Eukaryota</taxon>
        <taxon>Rhodophyta</taxon>
        <taxon>Bangiophyceae</taxon>
        <taxon>Porphyridiales</taxon>
        <taxon>Porphyridiaceae</taxon>
        <taxon>Timspurckia</taxon>
    </lineage>
</organism>
<dbReference type="AlphaFoldDB" id="A0A7S0ZKY6"/>
<dbReference type="PANTHER" id="PTHR34060:SF1">
    <property type="entry name" value="POLYKETIDE CYCLASE _ DEHYDRASE AND LIPID TRANSPORT PROTEIN"/>
    <property type="match status" value="1"/>
</dbReference>
<dbReference type="EMBL" id="HBFP01013179">
    <property type="protein sequence ID" value="CAD8825127.1"/>
    <property type="molecule type" value="Transcribed_RNA"/>
</dbReference>
<dbReference type="SUPFAM" id="SSF55961">
    <property type="entry name" value="Bet v1-like"/>
    <property type="match status" value="1"/>
</dbReference>
<evidence type="ECO:0000259" key="1">
    <source>
        <dbReference type="Pfam" id="PF03364"/>
    </source>
</evidence>
<feature type="domain" description="Coenzyme Q-binding protein COQ10 START" evidence="1">
    <location>
        <begin position="79"/>
        <end position="212"/>
    </location>
</feature>
<dbReference type="InterPro" id="IPR023393">
    <property type="entry name" value="START-like_dom_sf"/>
</dbReference>
<dbReference type="PANTHER" id="PTHR34060">
    <property type="entry name" value="POLYKETIDE CYCLASE / DEHYDRASE AND LIPID TRANSPORT PROTEIN"/>
    <property type="match status" value="1"/>
</dbReference>
<evidence type="ECO:0000313" key="2">
    <source>
        <dbReference type="EMBL" id="CAD8825127.1"/>
    </source>
</evidence>
<gene>
    <name evidence="2" type="ORF">TOLI1172_LOCUS9526</name>
</gene>
<name>A0A7S0ZKY6_9RHOD</name>
<reference evidence="2" key="1">
    <citation type="submission" date="2021-01" db="EMBL/GenBank/DDBJ databases">
        <authorList>
            <person name="Corre E."/>
            <person name="Pelletier E."/>
            <person name="Niang G."/>
            <person name="Scheremetjew M."/>
            <person name="Finn R."/>
            <person name="Kale V."/>
            <person name="Holt S."/>
            <person name="Cochrane G."/>
            <person name="Meng A."/>
            <person name="Brown T."/>
            <person name="Cohen L."/>
        </authorList>
    </citation>
    <scope>NUCLEOTIDE SEQUENCE</scope>
    <source>
        <strain evidence="2">CCMP3278</strain>
    </source>
</reference>
<sequence>MLGGQVGFVGVSGPRCMGSLQTVSQGALCRRIHGSTMGEFSRVAPAMSGFRGGCTMLLDPVQIEKPDRNTRTVKCGVRISAPLAVVWDVLTAYDQLAEVVPNLAISRQRAHPHGGIRVEQCGVQSILGFQFKASVVMDMQEIFDNSKCRRIVFSMVDSRDFKRFEGTWAVWQVNPRVTRLTYSVTISPRGLVPVSAVEWRIMEDVPTNLAAVKNACEKVQIEVETAAKVNRV</sequence>
<accession>A0A7S0ZKY6</accession>
<dbReference type="Pfam" id="PF03364">
    <property type="entry name" value="Polyketide_cyc"/>
    <property type="match status" value="1"/>
</dbReference>
<dbReference type="InterPro" id="IPR005031">
    <property type="entry name" value="COQ10_START"/>
</dbReference>
<proteinExistence type="predicted"/>
<protein>
    <recommendedName>
        <fullName evidence="1">Coenzyme Q-binding protein COQ10 START domain-containing protein</fullName>
    </recommendedName>
</protein>